<dbReference type="AlphaFoldDB" id="A0A1F7GAQ8"/>
<reference evidence="1 2" key="1">
    <citation type="journal article" date="2016" name="Nat. Commun.">
        <title>Thousands of microbial genomes shed light on interconnected biogeochemical processes in an aquifer system.</title>
        <authorList>
            <person name="Anantharaman K."/>
            <person name="Brown C.T."/>
            <person name="Hug L.A."/>
            <person name="Sharon I."/>
            <person name="Castelle C.J."/>
            <person name="Probst A.J."/>
            <person name="Thomas B.C."/>
            <person name="Singh A."/>
            <person name="Wilkins M.J."/>
            <person name="Karaoz U."/>
            <person name="Brodie E.L."/>
            <person name="Williams K.H."/>
            <person name="Hubbard S.S."/>
            <person name="Banfield J.F."/>
        </authorList>
    </citation>
    <scope>NUCLEOTIDE SEQUENCE [LARGE SCALE GENOMIC DNA]</scope>
</reference>
<comment type="caution">
    <text evidence="1">The sequence shown here is derived from an EMBL/GenBank/DDBJ whole genome shotgun (WGS) entry which is preliminary data.</text>
</comment>
<protein>
    <submittedName>
        <fullName evidence="1">Uncharacterized protein</fullName>
    </submittedName>
</protein>
<organism evidence="1 2">
    <name type="scientific">Candidatus Roizmanbacteria bacterium RIFCSPHIGHO2_01_FULL_39_12b</name>
    <dbReference type="NCBI Taxonomy" id="1802030"/>
    <lineage>
        <taxon>Bacteria</taxon>
        <taxon>Candidatus Roizmaniibacteriota</taxon>
    </lineage>
</organism>
<name>A0A1F7GAQ8_9BACT</name>
<evidence type="ECO:0000313" key="2">
    <source>
        <dbReference type="Proteomes" id="UP000178372"/>
    </source>
</evidence>
<evidence type="ECO:0000313" key="1">
    <source>
        <dbReference type="EMBL" id="OGK15987.1"/>
    </source>
</evidence>
<dbReference type="EMBL" id="MFZF01000022">
    <property type="protein sequence ID" value="OGK15987.1"/>
    <property type="molecule type" value="Genomic_DNA"/>
</dbReference>
<accession>A0A1F7GAQ8</accession>
<dbReference type="Proteomes" id="UP000178372">
    <property type="component" value="Unassembled WGS sequence"/>
</dbReference>
<sequence length="226" mass="24452">MGVSDKDNNQASLTENTTFNWSGYNPHVKRAIQLTKDNGIVIEDFTKPPAEIVAVAQALDHIWRGDSKVGDVAYQAVASTVWSLRPGLHAKDSPGCINKLGRIESPDNPLASRVTNLVVKILAAGKEISLVDRIDALEAAVVTALAVGDPESARQILDEVVKTDPNAAKNTEARLTSRFAQLHDHNTGKPMTSVDKAGVLYGAQYNLVTELHKYFPPLQTEMKATA</sequence>
<proteinExistence type="predicted"/>
<gene>
    <name evidence="1" type="ORF">A2690_00850</name>
</gene>